<evidence type="ECO:0000313" key="1">
    <source>
        <dbReference type="Ensembl" id="ENSEBUP00000010090.1"/>
    </source>
</evidence>
<dbReference type="Ensembl" id="ENSEBUT00000010629.1">
    <property type="protein sequence ID" value="ENSEBUP00000010090.1"/>
    <property type="gene ID" value="ENSEBUG00000006482.1"/>
</dbReference>
<reference evidence="1" key="2">
    <citation type="submission" date="2025-09" db="UniProtKB">
        <authorList>
            <consortium name="Ensembl"/>
        </authorList>
    </citation>
    <scope>IDENTIFICATION</scope>
</reference>
<name>A0A8C4Q4Z7_EPTBU</name>
<dbReference type="GeneTree" id="ENSGT00940000172185"/>
<dbReference type="OMA" id="AMSSHEQ"/>
<organism evidence="1 2">
    <name type="scientific">Eptatretus burgeri</name>
    <name type="common">Inshore hagfish</name>
    <dbReference type="NCBI Taxonomy" id="7764"/>
    <lineage>
        <taxon>Eukaryota</taxon>
        <taxon>Metazoa</taxon>
        <taxon>Chordata</taxon>
        <taxon>Craniata</taxon>
        <taxon>Vertebrata</taxon>
        <taxon>Cyclostomata</taxon>
        <taxon>Myxini</taxon>
        <taxon>Myxiniformes</taxon>
        <taxon>Myxinidae</taxon>
        <taxon>Eptatretinae</taxon>
        <taxon>Eptatretus</taxon>
    </lineage>
</organism>
<dbReference type="GO" id="GO:1990414">
    <property type="term" value="P:replication-born double-strand break repair via sister chromatid exchange"/>
    <property type="evidence" value="ECO:0007669"/>
    <property type="project" value="TreeGrafter"/>
</dbReference>
<accession>A0A8C4Q4Z7</accession>
<dbReference type="AlphaFoldDB" id="A0A8C4Q4Z7"/>
<dbReference type="PANTHER" id="PTHR28450">
    <property type="entry name" value="FANCONI ANEMIA GROUP B PROTEIN"/>
    <property type="match status" value="1"/>
</dbReference>
<dbReference type="GO" id="GO:2000042">
    <property type="term" value="P:negative regulation of double-strand break repair via homologous recombination"/>
    <property type="evidence" value="ECO:0007669"/>
    <property type="project" value="TreeGrafter"/>
</dbReference>
<dbReference type="GO" id="GO:0043240">
    <property type="term" value="C:Fanconi anaemia nuclear complex"/>
    <property type="evidence" value="ECO:0007669"/>
    <property type="project" value="InterPro"/>
</dbReference>
<evidence type="ECO:0000313" key="2">
    <source>
        <dbReference type="Proteomes" id="UP000694388"/>
    </source>
</evidence>
<keyword evidence="2" id="KW-1185">Reference proteome</keyword>
<dbReference type="Proteomes" id="UP000694388">
    <property type="component" value="Unplaced"/>
</dbReference>
<dbReference type="PANTHER" id="PTHR28450:SF1">
    <property type="entry name" value="FANCONI ANEMIA GROUP B PROTEIN"/>
    <property type="match status" value="1"/>
</dbReference>
<dbReference type="GO" id="GO:0036297">
    <property type="term" value="P:interstrand cross-link repair"/>
    <property type="evidence" value="ECO:0007669"/>
    <property type="project" value="InterPro"/>
</dbReference>
<dbReference type="GO" id="GO:1905168">
    <property type="term" value="P:positive regulation of double-strand break repair via homologous recombination"/>
    <property type="evidence" value="ECO:0007669"/>
    <property type="project" value="TreeGrafter"/>
</dbReference>
<proteinExistence type="predicted"/>
<sequence>MASAGAEIGEIAVIADVNGHVCAVQTERMQLVGHWEGVFTVLINDFAARGTDQILLLLKGPGDTGAFLSRFLLTDLLSIYYSHNAGSRVMEMADIFSGENHDCIVAALEKRLQAGMSMLQDLQELSLSKEVLIQQSLESLLHLIHGVPPMLSPSSQVGLVPLLEGTQFGQEPLDHKLSMCSDMPAVAAPPGWVHGVWQRVLGDSWVVGVHLSSEASRKLSDVVLWLASDFPSRTCCEVLNPKTLCCSEPRAISGFSSSDALPSRSAKRFKTEIQSSGEEAFSEFTRYQCTCQAKGLLPVAVTTLPAIGPRDMARRFVMLRARRSSWQQEEAAQLVDWYCGEVILTTEELAAGKYLARIEDRNRSADEQALNIVAHLSVHPRLILKVSAPSETLAGFVPKLEEALRCHPLLASPSWLLCSESSSPLHGTLLHWHPRHADSGCLHIIATNRASLRLAVFATRAALPPTATFSTHTLSSPLAQALSTRLAAVRDHLHAVLDGGARSDEGLFEMEQLFHSWIFTDELAVVLASSSQVG</sequence>
<dbReference type="InterPro" id="IPR033333">
    <property type="entry name" value="FANCB"/>
</dbReference>
<protein>
    <submittedName>
        <fullName evidence="1">Uncharacterized protein</fullName>
    </submittedName>
</protein>
<reference evidence="1" key="1">
    <citation type="submission" date="2025-08" db="UniProtKB">
        <authorList>
            <consortium name="Ensembl"/>
        </authorList>
    </citation>
    <scope>IDENTIFICATION</scope>
</reference>